<dbReference type="Proteomes" id="UP000078428">
    <property type="component" value="Unassembled WGS sequence"/>
</dbReference>
<gene>
    <name evidence="1" type="ORF">A6A04_10550</name>
</gene>
<evidence type="ECO:0008006" key="3">
    <source>
        <dbReference type="Google" id="ProtNLM"/>
    </source>
</evidence>
<keyword evidence="2" id="KW-1185">Reference proteome</keyword>
<evidence type="ECO:0000313" key="2">
    <source>
        <dbReference type="Proteomes" id="UP000078428"/>
    </source>
</evidence>
<dbReference type="STRING" id="1285242.A6A04_10550"/>
<name>A0A178MZK6_9PROT</name>
<dbReference type="RefSeq" id="WP_068489281.1">
    <property type="nucleotide sequence ID" value="NZ_LWQT01000010.1"/>
</dbReference>
<evidence type="ECO:0000313" key="1">
    <source>
        <dbReference type="EMBL" id="OAN55991.1"/>
    </source>
</evidence>
<organism evidence="1 2">
    <name type="scientific">Paramagnetospirillum marisnigri</name>
    <dbReference type="NCBI Taxonomy" id="1285242"/>
    <lineage>
        <taxon>Bacteria</taxon>
        <taxon>Pseudomonadati</taxon>
        <taxon>Pseudomonadota</taxon>
        <taxon>Alphaproteobacteria</taxon>
        <taxon>Rhodospirillales</taxon>
        <taxon>Magnetospirillaceae</taxon>
        <taxon>Paramagnetospirillum</taxon>
    </lineage>
</organism>
<comment type="caution">
    <text evidence="1">The sequence shown here is derived from an EMBL/GenBank/DDBJ whole genome shotgun (WGS) entry which is preliminary data.</text>
</comment>
<dbReference type="OrthoDB" id="3611744at2"/>
<proteinExistence type="predicted"/>
<protein>
    <recommendedName>
        <fullName evidence="3">WbqC-like protein</fullName>
    </recommendedName>
</protein>
<dbReference type="InterPro" id="IPR014985">
    <property type="entry name" value="WbqC"/>
</dbReference>
<dbReference type="AlphaFoldDB" id="A0A178MZK6"/>
<accession>A0A178MZK6</accession>
<sequence>MRIAVMQPYFLPYLGYFRLFDVDLFVVYDCVQFPRRGWVHRNQLRSDGGSLSWLTLPLAKSAREASIQSLAFAEGAETAMAERARPFGALRAPRTEASARLAEEVMRPTATPVDYILGLLLRAASGLGLSPAVQRSSSLGLGNELRGQDRILAICKHFGADDYVNAPGGRALYDVERFRGQGVRLRFLSDYRGDFGSILQRLDDHEPRDLRRELADNLVLE</sequence>
<dbReference type="Pfam" id="PF08889">
    <property type="entry name" value="WbqC"/>
    <property type="match status" value="1"/>
</dbReference>
<dbReference type="EMBL" id="LWQT01000010">
    <property type="protein sequence ID" value="OAN55991.1"/>
    <property type="molecule type" value="Genomic_DNA"/>
</dbReference>
<reference evidence="1 2" key="1">
    <citation type="submission" date="2016-04" db="EMBL/GenBank/DDBJ databases">
        <title>Draft genome sequence of freshwater magnetotactic bacteria Magnetospirillum marisnigri SP-1 and Magnetospirillum moscoviense BB-1.</title>
        <authorList>
            <person name="Koziaeva V."/>
            <person name="Dziuba M.V."/>
            <person name="Ivanov T.M."/>
            <person name="Kuznetsov B."/>
            <person name="Grouzdev D.S."/>
        </authorList>
    </citation>
    <scope>NUCLEOTIDE SEQUENCE [LARGE SCALE GENOMIC DNA]</scope>
    <source>
        <strain evidence="1 2">SP-1</strain>
    </source>
</reference>